<protein>
    <submittedName>
        <fullName evidence="1">9216_t:CDS:1</fullName>
    </submittedName>
</protein>
<proteinExistence type="predicted"/>
<comment type="caution">
    <text evidence="1">The sequence shown here is derived from an EMBL/GenBank/DDBJ whole genome shotgun (WGS) entry which is preliminary data.</text>
</comment>
<sequence>MDSNTSIINFIIQLDKSNTPSIASDTNDSSDHDRLRHSRLLAYSQQLQVEENDDEEFCAHVNIYREHKSHLEQDKKARTELDIEALDDDLYEPIQDTFLHKHNSTPSTSNSVDMSFLLPTYNNNGINPYNGTVIDGIWSYNYPNDVKDVYS</sequence>
<dbReference type="Proteomes" id="UP000789860">
    <property type="component" value="Unassembled WGS sequence"/>
</dbReference>
<name>A0ACA9MVF5_9GLOM</name>
<evidence type="ECO:0000313" key="2">
    <source>
        <dbReference type="Proteomes" id="UP000789860"/>
    </source>
</evidence>
<keyword evidence="2" id="KW-1185">Reference proteome</keyword>
<gene>
    <name evidence="1" type="ORF">SCALOS_LOCUS7500</name>
</gene>
<reference evidence="1" key="1">
    <citation type="submission" date="2021-06" db="EMBL/GenBank/DDBJ databases">
        <authorList>
            <person name="Kallberg Y."/>
            <person name="Tangrot J."/>
            <person name="Rosling A."/>
        </authorList>
    </citation>
    <scope>NUCLEOTIDE SEQUENCE</scope>
    <source>
        <strain evidence="1">AU212A</strain>
    </source>
</reference>
<organism evidence="1 2">
    <name type="scientific">Scutellospora calospora</name>
    <dbReference type="NCBI Taxonomy" id="85575"/>
    <lineage>
        <taxon>Eukaryota</taxon>
        <taxon>Fungi</taxon>
        <taxon>Fungi incertae sedis</taxon>
        <taxon>Mucoromycota</taxon>
        <taxon>Glomeromycotina</taxon>
        <taxon>Glomeromycetes</taxon>
        <taxon>Diversisporales</taxon>
        <taxon>Gigasporaceae</taxon>
        <taxon>Scutellospora</taxon>
    </lineage>
</organism>
<accession>A0ACA9MVF5</accession>
<dbReference type="EMBL" id="CAJVPM010016876">
    <property type="protein sequence ID" value="CAG8616689.1"/>
    <property type="molecule type" value="Genomic_DNA"/>
</dbReference>
<evidence type="ECO:0000313" key="1">
    <source>
        <dbReference type="EMBL" id="CAG8616689.1"/>
    </source>
</evidence>